<protein>
    <submittedName>
        <fullName evidence="1">Voltage-dependent anion-selective channel protein</fullName>
    </submittedName>
</protein>
<proteinExistence type="predicted"/>
<dbReference type="GO" id="GO:0005741">
    <property type="term" value="C:mitochondrial outer membrane"/>
    <property type="evidence" value="ECO:0007669"/>
    <property type="project" value="InterPro"/>
</dbReference>
<dbReference type="InterPro" id="IPR027246">
    <property type="entry name" value="Porin_Euk/Tom40"/>
</dbReference>
<keyword evidence="2" id="KW-1185">Reference proteome</keyword>
<evidence type="ECO:0000313" key="1">
    <source>
        <dbReference type="EMBL" id="OWZ17254.1"/>
    </source>
</evidence>
<dbReference type="InterPro" id="IPR023614">
    <property type="entry name" value="Porin_dom_sf"/>
</dbReference>
<gene>
    <name evidence="1" type="ORF">PHMEG_0008826</name>
</gene>
<dbReference type="Pfam" id="PF01459">
    <property type="entry name" value="Porin_3"/>
    <property type="match status" value="1"/>
</dbReference>
<reference evidence="2" key="1">
    <citation type="submission" date="2017-03" db="EMBL/GenBank/DDBJ databases">
        <title>Phytopthora megakarya and P. palmivora, two closely related causual agents of cacao black pod achieved similar genome size and gene model numbers by different mechanisms.</title>
        <authorList>
            <person name="Ali S."/>
            <person name="Shao J."/>
            <person name="Larry D.J."/>
            <person name="Kronmiller B."/>
            <person name="Shen D."/>
            <person name="Strem M.D."/>
            <person name="Melnick R.L."/>
            <person name="Guiltinan M.J."/>
            <person name="Tyler B.M."/>
            <person name="Meinhardt L.W."/>
            <person name="Bailey B.A."/>
        </authorList>
    </citation>
    <scope>NUCLEOTIDE SEQUENCE [LARGE SCALE GENOMIC DNA]</scope>
    <source>
        <strain evidence="2">zdho120</strain>
    </source>
</reference>
<dbReference type="AlphaFoldDB" id="A0A225WII3"/>
<dbReference type="GO" id="GO:0055085">
    <property type="term" value="P:transmembrane transport"/>
    <property type="evidence" value="ECO:0007669"/>
    <property type="project" value="InterPro"/>
</dbReference>
<dbReference type="EMBL" id="NBNE01000784">
    <property type="protein sequence ID" value="OWZ17254.1"/>
    <property type="molecule type" value="Genomic_DNA"/>
</dbReference>
<organism evidence="1 2">
    <name type="scientific">Phytophthora megakarya</name>
    <dbReference type="NCBI Taxonomy" id="4795"/>
    <lineage>
        <taxon>Eukaryota</taxon>
        <taxon>Sar</taxon>
        <taxon>Stramenopiles</taxon>
        <taxon>Oomycota</taxon>
        <taxon>Peronosporomycetes</taxon>
        <taxon>Peronosporales</taxon>
        <taxon>Peronosporaceae</taxon>
        <taxon>Phytophthora</taxon>
    </lineage>
</organism>
<dbReference type="Proteomes" id="UP000198211">
    <property type="component" value="Unassembled WGS sequence"/>
</dbReference>
<dbReference type="Gene3D" id="2.40.160.10">
    <property type="entry name" value="Porin"/>
    <property type="match status" value="1"/>
</dbReference>
<comment type="caution">
    <text evidence="1">The sequence shown here is derived from an EMBL/GenBank/DDBJ whole genome shotgun (WGS) entry which is preliminary data.</text>
</comment>
<sequence length="303" mass="32758">MAGRRATAGLSSSLYADFLAENTRLKEPLEPSTHSLHGLEINTLTPSGMAIGLQTCVLASFFKAAVKRSVESALVCESQLNSVITSSLRVSSSRHLALQAHLQASRSLRFTLEAQESATEKAPASFARIGADYKTQDFFAGAKIDAVNGPTLQATVGGRLGELALGVIGAYDVGLDHSDRLGRFTTLNVATSYTHEDLLALLQVNDGGRMLQLDLTQTVLPELTVSSRFAFDRRKDKRTLRLMGKFAVSETEAASSSIGSDGIFIGAFEWRTSKHLKTRVSAQMDLRHYDSDSHHLGVSIEIS</sequence>
<evidence type="ECO:0000313" key="2">
    <source>
        <dbReference type="Proteomes" id="UP000198211"/>
    </source>
</evidence>
<dbReference type="OrthoDB" id="7827681at2759"/>
<accession>A0A225WII3</accession>
<name>A0A225WII3_9STRA</name>